<evidence type="ECO:0000256" key="5">
    <source>
        <dbReference type="SAM" id="Phobius"/>
    </source>
</evidence>
<keyword evidence="4 5" id="KW-0472">Membrane</keyword>
<dbReference type="AlphaFoldDB" id="A0A1H3KCZ7"/>
<dbReference type="OrthoDB" id="50404at2157"/>
<dbReference type="Proteomes" id="UP000199170">
    <property type="component" value="Unassembled WGS sequence"/>
</dbReference>
<feature type="transmembrane region" description="Helical" evidence="5">
    <location>
        <begin position="132"/>
        <end position="150"/>
    </location>
</feature>
<dbReference type="PANTHER" id="PTHR10806:SF6">
    <property type="entry name" value="SIGNAL PEPTIDASE COMPLEX CATALYTIC SUBUNIT SEC11"/>
    <property type="match status" value="1"/>
</dbReference>
<dbReference type="EMBL" id="FNPB01000018">
    <property type="protein sequence ID" value="SDY49615.1"/>
    <property type="molecule type" value="Genomic_DNA"/>
</dbReference>
<evidence type="ECO:0000313" key="7">
    <source>
        <dbReference type="Proteomes" id="UP000199170"/>
    </source>
</evidence>
<proteinExistence type="predicted"/>
<protein>
    <submittedName>
        <fullName evidence="6">Signal peptidase, endoplasmic reticulum-type</fullName>
    </submittedName>
</protein>
<keyword evidence="3 5" id="KW-1133">Transmembrane helix</keyword>
<keyword evidence="2 5" id="KW-0812">Transmembrane</keyword>
<name>A0A1H3KCZ7_9EURY</name>
<dbReference type="SUPFAM" id="SSF51306">
    <property type="entry name" value="LexA/Signal peptidase"/>
    <property type="match status" value="1"/>
</dbReference>
<evidence type="ECO:0000256" key="4">
    <source>
        <dbReference type="ARBA" id="ARBA00023136"/>
    </source>
</evidence>
<dbReference type="PANTHER" id="PTHR10806">
    <property type="entry name" value="SIGNAL PEPTIDASE COMPLEX CATALYTIC SUBUNIT SEC11"/>
    <property type="match status" value="1"/>
</dbReference>
<dbReference type="GO" id="GO:0004252">
    <property type="term" value="F:serine-type endopeptidase activity"/>
    <property type="evidence" value="ECO:0007669"/>
    <property type="project" value="InterPro"/>
</dbReference>
<reference evidence="7" key="1">
    <citation type="submission" date="2016-10" db="EMBL/GenBank/DDBJ databases">
        <authorList>
            <person name="Varghese N."/>
            <person name="Submissions S."/>
        </authorList>
    </citation>
    <scope>NUCLEOTIDE SEQUENCE [LARGE SCALE GENOMIC DNA]</scope>
    <source>
        <strain evidence="7">CGMCC 1.10118</strain>
    </source>
</reference>
<dbReference type="InterPro" id="IPR001733">
    <property type="entry name" value="Peptidase_S26B"/>
</dbReference>
<feature type="transmembrane region" description="Helical" evidence="5">
    <location>
        <begin position="316"/>
        <end position="338"/>
    </location>
</feature>
<dbReference type="RefSeq" id="WP_089769572.1">
    <property type="nucleotide sequence ID" value="NZ_FNPB01000018.1"/>
</dbReference>
<evidence type="ECO:0000256" key="3">
    <source>
        <dbReference type="ARBA" id="ARBA00022989"/>
    </source>
</evidence>
<keyword evidence="7" id="KW-1185">Reference proteome</keyword>
<dbReference type="NCBIfam" id="TIGR02228">
    <property type="entry name" value="sigpep_I_arch"/>
    <property type="match status" value="1"/>
</dbReference>
<dbReference type="InterPro" id="IPR036286">
    <property type="entry name" value="LexA/Signal_pep-like_sf"/>
</dbReference>
<gene>
    <name evidence="6" type="ORF">SAMN04487946_11847</name>
</gene>
<dbReference type="GO" id="GO:0006465">
    <property type="term" value="P:signal peptide processing"/>
    <property type="evidence" value="ECO:0007669"/>
    <property type="project" value="InterPro"/>
</dbReference>
<dbReference type="CDD" id="cd06530">
    <property type="entry name" value="S26_SPase_I"/>
    <property type="match status" value="1"/>
</dbReference>
<dbReference type="STRING" id="660517.SAMN04487946_11847"/>
<sequence length="358" mass="38086">MYKKAGLVVIVAVTLALLAPATSPVQISYVTSDSMEPAIQTNDGYILVPPGEVIPGEIVTYYSDERDGYVTHRVVGTTADGFLTQGDANPTTDQAAGNPPVERSAIIGQVFTIGGQPVLIPQLGVVLGLVRANWMLLFTLMSLSVIVGVLRGESDRPRDSKESALQSREIVIPTILVAIFVSVLLISSGAVHTELTYSVTETGTDNPQVLAVGESTTTSLDANIVSTPLTQVLTDTEGIVITDTTIAEPSAAADQGQSGALDSLREPLITRSSTTLSATVPAQAEPGSHTARISLYPYPATLPRGTLEQLQSIHPWLAALGSVLVIFLPVYTLYWLLIDTTAPIRGSRSRWLRRLGDR</sequence>
<organism evidence="6 7">
    <name type="scientific">Halobellus clavatus</name>
    <dbReference type="NCBI Taxonomy" id="660517"/>
    <lineage>
        <taxon>Archaea</taxon>
        <taxon>Methanobacteriati</taxon>
        <taxon>Methanobacteriota</taxon>
        <taxon>Stenosarchaea group</taxon>
        <taxon>Halobacteria</taxon>
        <taxon>Halobacteriales</taxon>
        <taxon>Haloferacaceae</taxon>
        <taxon>Halobellus</taxon>
    </lineage>
</organism>
<feature type="transmembrane region" description="Helical" evidence="5">
    <location>
        <begin position="170"/>
        <end position="191"/>
    </location>
</feature>
<comment type="subcellular location">
    <subcellularLocation>
        <location evidence="1">Membrane</location>
    </subcellularLocation>
</comment>
<accession>A0A1H3KCZ7</accession>
<evidence type="ECO:0000256" key="1">
    <source>
        <dbReference type="ARBA" id="ARBA00004370"/>
    </source>
</evidence>
<evidence type="ECO:0000256" key="2">
    <source>
        <dbReference type="ARBA" id="ARBA00022692"/>
    </source>
</evidence>
<evidence type="ECO:0000313" key="6">
    <source>
        <dbReference type="EMBL" id="SDY49615.1"/>
    </source>
</evidence>
<dbReference type="GO" id="GO:0016020">
    <property type="term" value="C:membrane"/>
    <property type="evidence" value="ECO:0007669"/>
    <property type="project" value="UniProtKB-SubCell"/>
</dbReference>
<dbReference type="InterPro" id="IPR019533">
    <property type="entry name" value="Peptidase_S26"/>
</dbReference>